<protein>
    <submittedName>
        <fullName evidence="3">Helicase/secretion neighborhood CpaE-like protein</fullName>
    </submittedName>
</protein>
<dbReference type="InterPro" id="IPR050625">
    <property type="entry name" value="ParA/MinD_ATPase"/>
</dbReference>
<feature type="domain" description="Rv3660c-like CheY-like N-terminal" evidence="2">
    <location>
        <begin position="23"/>
        <end position="127"/>
    </location>
</feature>
<dbReference type="GO" id="GO:0005829">
    <property type="term" value="C:cytosol"/>
    <property type="evidence" value="ECO:0007669"/>
    <property type="project" value="TreeGrafter"/>
</dbReference>
<keyword evidence="3" id="KW-0547">Nucleotide-binding</keyword>
<evidence type="ECO:0000313" key="3">
    <source>
        <dbReference type="EMBL" id="SFF71377.1"/>
    </source>
</evidence>
<feature type="region of interest" description="Disordered" evidence="1">
    <location>
        <begin position="1"/>
        <end position="21"/>
    </location>
</feature>
<dbReference type="GO" id="GO:0016887">
    <property type="term" value="F:ATP hydrolysis activity"/>
    <property type="evidence" value="ECO:0007669"/>
    <property type="project" value="TreeGrafter"/>
</dbReference>
<dbReference type="AlphaFoldDB" id="A0A1I2L1P6"/>
<dbReference type="NCBIfam" id="TIGR03815">
    <property type="entry name" value="CpaE_hom_Actino"/>
    <property type="match status" value="1"/>
</dbReference>
<sequence>MAGSTTPDQRPTAIEGPGGPLIVTEDETLLDDLLRLCAAAGTEPEVVFTAPPRASSWDSAPLVLVGAEATERIRDAPRRKGVLVVGRDLHDHGVWRRAVAVGADHVLFLPDAESWLVDRIADIAEGAGEPALTVGVVGGRGGAGASTLACALAVTAAGDGRRTMLIDGDPLGGGLDILLGAERVGGLRWPDLADSRGRVNSGALEESLPRLEALSVLSWDRGDSVLIPPQAMRSVLGAARRRGGVVVVDLPRRVDEAVAETLAQIDIGLLVVPAELRAVAAAARVAAAVSMVLKDLRVVARGPFASGLADEEVARLVGLPLAGQLPPEPGLSDALSGGGPPGSAARGPLARFCSAFLTQALPSGGSVTV</sequence>
<proteinExistence type="predicted"/>
<dbReference type="Gene3D" id="3.40.50.300">
    <property type="entry name" value="P-loop containing nucleotide triphosphate hydrolases"/>
    <property type="match status" value="1"/>
</dbReference>
<gene>
    <name evidence="3" type="ORF">SAMN05216251_12586</name>
</gene>
<dbReference type="RefSeq" id="WP_093717050.1">
    <property type="nucleotide sequence ID" value="NZ_FONG01000025.1"/>
</dbReference>
<dbReference type="InterPro" id="IPR059050">
    <property type="entry name" value="Rv3660c_N"/>
</dbReference>
<accession>A0A1I2L1P6</accession>
<keyword evidence="4" id="KW-1185">Reference proteome</keyword>
<keyword evidence="3" id="KW-0347">Helicase</keyword>
<dbReference type="GO" id="GO:0004386">
    <property type="term" value="F:helicase activity"/>
    <property type="evidence" value="ECO:0007669"/>
    <property type="project" value="UniProtKB-KW"/>
</dbReference>
<dbReference type="GO" id="GO:0005524">
    <property type="term" value="F:ATP binding"/>
    <property type="evidence" value="ECO:0007669"/>
    <property type="project" value="TreeGrafter"/>
</dbReference>
<dbReference type="EMBL" id="FONG01000025">
    <property type="protein sequence ID" value="SFF71377.1"/>
    <property type="molecule type" value="Genomic_DNA"/>
</dbReference>
<dbReference type="PANTHER" id="PTHR43384">
    <property type="entry name" value="SEPTUM SITE-DETERMINING PROTEIN MIND HOMOLOG, CHLOROPLASTIC-RELATED"/>
    <property type="match status" value="1"/>
</dbReference>
<keyword evidence="3" id="KW-0067">ATP-binding</keyword>
<dbReference type="SUPFAM" id="SSF52540">
    <property type="entry name" value="P-loop containing nucleoside triphosphate hydrolases"/>
    <property type="match status" value="1"/>
</dbReference>
<reference evidence="3 4" key="1">
    <citation type="submission" date="2016-10" db="EMBL/GenBank/DDBJ databases">
        <authorList>
            <person name="de Groot N.N."/>
        </authorList>
    </citation>
    <scope>NUCLEOTIDE SEQUENCE [LARGE SCALE GENOMIC DNA]</scope>
    <source>
        <strain evidence="3 4">CGMCC 4.3510</strain>
    </source>
</reference>
<name>A0A1I2L1P6_9ACTN</name>
<dbReference type="GO" id="GO:0051782">
    <property type="term" value="P:negative regulation of cell division"/>
    <property type="evidence" value="ECO:0007669"/>
    <property type="project" value="TreeGrafter"/>
</dbReference>
<dbReference type="InterPro" id="IPR027417">
    <property type="entry name" value="P-loop_NTPase"/>
</dbReference>
<dbReference type="InterPro" id="IPR022521">
    <property type="entry name" value="Rv3660c"/>
</dbReference>
<dbReference type="Pfam" id="PF26563">
    <property type="entry name" value="Rv3660c_N"/>
    <property type="match status" value="1"/>
</dbReference>
<evidence type="ECO:0000313" key="4">
    <source>
        <dbReference type="Proteomes" id="UP000199323"/>
    </source>
</evidence>
<evidence type="ECO:0000256" key="1">
    <source>
        <dbReference type="SAM" id="MobiDB-lite"/>
    </source>
</evidence>
<dbReference type="STRING" id="380248.SAMN05216251_12586"/>
<keyword evidence="3" id="KW-0378">Hydrolase</keyword>
<dbReference type="PANTHER" id="PTHR43384:SF11">
    <property type="entry name" value="SEPTUM SITE DETERMINING PROTEIN"/>
    <property type="match status" value="1"/>
</dbReference>
<dbReference type="OrthoDB" id="3252838at2"/>
<dbReference type="GO" id="GO:0009898">
    <property type="term" value="C:cytoplasmic side of plasma membrane"/>
    <property type="evidence" value="ECO:0007669"/>
    <property type="project" value="TreeGrafter"/>
</dbReference>
<dbReference type="Proteomes" id="UP000199323">
    <property type="component" value="Unassembled WGS sequence"/>
</dbReference>
<evidence type="ECO:0000259" key="2">
    <source>
        <dbReference type="Pfam" id="PF26563"/>
    </source>
</evidence>
<organism evidence="3 4">
    <name type="scientific">Actinacidiphila alni</name>
    <dbReference type="NCBI Taxonomy" id="380248"/>
    <lineage>
        <taxon>Bacteria</taxon>
        <taxon>Bacillati</taxon>
        <taxon>Actinomycetota</taxon>
        <taxon>Actinomycetes</taxon>
        <taxon>Kitasatosporales</taxon>
        <taxon>Streptomycetaceae</taxon>
        <taxon>Actinacidiphila</taxon>
    </lineage>
</organism>